<reference evidence="5 6" key="1">
    <citation type="submission" date="2020-08" db="EMBL/GenBank/DDBJ databases">
        <title>Genomic Encyclopedia of Type Strains, Phase IV (KMG-IV): sequencing the most valuable type-strain genomes for metagenomic binning, comparative biology and taxonomic classification.</title>
        <authorList>
            <person name="Goeker M."/>
        </authorList>
    </citation>
    <scope>NUCLEOTIDE SEQUENCE [LARGE SCALE GENOMIC DNA]</scope>
    <source>
        <strain evidence="5 6">DSM 26736</strain>
    </source>
</reference>
<name>A0A840YLY8_9SPHN</name>
<dbReference type="InterPro" id="IPR011990">
    <property type="entry name" value="TPR-like_helical_dom_sf"/>
</dbReference>
<dbReference type="SUPFAM" id="SSF48452">
    <property type="entry name" value="TPR-like"/>
    <property type="match status" value="1"/>
</dbReference>
<feature type="domain" description="SPOR" evidence="4">
    <location>
        <begin position="602"/>
        <end position="682"/>
    </location>
</feature>
<feature type="compositionally biased region" description="Basic and acidic residues" evidence="2">
    <location>
        <begin position="287"/>
        <end position="298"/>
    </location>
</feature>
<feature type="compositionally biased region" description="Basic and acidic residues" evidence="2">
    <location>
        <begin position="556"/>
        <end position="606"/>
    </location>
</feature>
<dbReference type="RefSeq" id="WP_184086709.1">
    <property type="nucleotide sequence ID" value="NZ_JACIJF010000004.1"/>
</dbReference>
<feature type="compositionally biased region" description="Polar residues" evidence="2">
    <location>
        <begin position="363"/>
        <end position="373"/>
    </location>
</feature>
<feature type="compositionally biased region" description="Pro residues" evidence="2">
    <location>
        <begin position="388"/>
        <end position="397"/>
    </location>
</feature>
<feature type="compositionally biased region" description="Pro residues" evidence="2">
    <location>
        <begin position="542"/>
        <end position="552"/>
    </location>
</feature>
<evidence type="ECO:0000256" key="2">
    <source>
        <dbReference type="SAM" id="MobiDB-lite"/>
    </source>
</evidence>
<protein>
    <submittedName>
        <fullName evidence="5">Flp pilus assembly protein TadD</fullName>
    </submittedName>
</protein>
<feature type="chain" id="PRO_5032988154" evidence="3">
    <location>
        <begin position="26"/>
        <end position="694"/>
    </location>
</feature>
<evidence type="ECO:0000259" key="4">
    <source>
        <dbReference type="PROSITE" id="PS51724"/>
    </source>
</evidence>
<accession>A0A840YLY8</accession>
<proteinExistence type="predicted"/>
<feature type="compositionally biased region" description="Low complexity" evidence="2">
    <location>
        <begin position="304"/>
        <end position="315"/>
    </location>
</feature>
<evidence type="ECO:0000313" key="5">
    <source>
        <dbReference type="EMBL" id="MBB5710636.1"/>
    </source>
</evidence>
<comment type="caution">
    <text evidence="5">The sequence shown here is derived from an EMBL/GenBank/DDBJ whole genome shotgun (WGS) entry which is preliminary data.</text>
</comment>
<dbReference type="PROSITE" id="PS51724">
    <property type="entry name" value="SPOR"/>
    <property type="match status" value="1"/>
</dbReference>
<feature type="region of interest" description="Disordered" evidence="2">
    <location>
        <begin position="525"/>
        <end position="606"/>
    </location>
</feature>
<feature type="signal peptide" evidence="3">
    <location>
        <begin position="1"/>
        <end position="25"/>
    </location>
</feature>
<feature type="compositionally biased region" description="Low complexity" evidence="2">
    <location>
        <begin position="374"/>
        <end position="387"/>
    </location>
</feature>
<organism evidence="5 6">
    <name type="scientific">Sphingomonas xinjiangensis</name>
    <dbReference type="NCBI Taxonomy" id="643568"/>
    <lineage>
        <taxon>Bacteria</taxon>
        <taxon>Pseudomonadati</taxon>
        <taxon>Pseudomonadota</taxon>
        <taxon>Alphaproteobacteria</taxon>
        <taxon>Sphingomonadales</taxon>
        <taxon>Sphingomonadaceae</taxon>
        <taxon>Sphingomonas</taxon>
    </lineage>
</organism>
<dbReference type="Gene3D" id="1.25.40.10">
    <property type="entry name" value="Tetratricopeptide repeat domain"/>
    <property type="match status" value="1"/>
</dbReference>
<dbReference type="InterPro" id="IPR007730">
    <property type="entry name" value="SPOR-like_dom"/>
</dbReference>
<gene>
    <name evidence="5" type="ORF">FHT02_001867</name>
</gene>
<evidence type="ECO:0000256" key="3">
    <source>
        <dbReference type="SAM" id="SignalP"/>
    </source>
</evidence>
<feature type="compositionally biased region" description="Low complexity" evidence="2">
    <location>
        <begin position="323"/>
        <end position="332"/>
    </location>
</feature>
<dbReference type="GO" id="GO:0042834">
    <property type="term" value="F:peptidoglycan binding"/>
    <property type="evidence" value="ECO:0007669"/>
    <property type="project" value="InterPro"/>
</dbReference>
<feature type="repeat" description="TPR" evidence="1">
    <location>
        <begin position="54"/>
        <end position="87"/>
    </location>
</feature>
<evidence type="ECO:0000313" key="6">
    <source>
        <dbReference type="Proteomes" id="UP000527143"/>
    </source>
</evidence>
<dbReference type="Proteomes" id="UP000527143">
    <property type="component" value="Unassembled WGS sequence"/>
</dbReference>
<keyword evidence="1" id="KW-0802">TPR repeat</keyword>
<evidence type="ECO:0000256" key="1">
    <source>
        <dbReference type="PROSITE-ProRule" id="PRU00339"/>
    </source>
</evidence>
<dbReference type="PROSITE" id="PS50005">
    <property type="entry name" value="TPR"/>
    <property type="match status" value="1"/>
</dbReference>
<dbReference type="InterPro" id="IPR019734">
    <property type="entry name" value="TPR_rpt"/>
</dbReference>
<feature type="region of interest" description="Disordered" evidence="2">
    <location>
        <begin position="349"/>
        <end position="497"/>
    </location>
</feature>
<keyword evidence="3" id="KW-0732">Signal</keyword>
<dbReference type="AlphaFoldDB" id="A0A840YLY8"/>
<feature type="compositionally biased region" description="Low complexity" evidence="2">
    <location>
        <begin position="398"/>
        <end position="452"/>
    </location>
</feature>
<dbReference type="Pfam" id="PF05036">
    <property type="entry name" value="SPOR"/>
    <property type="match status" value="1"/>
</dbReference>
<dbReference type="EMBL" id="JACIJF010000004">
    <property type="protein sequence ID" value="MBB5710636.1"/>
    <property type="molecule type" value="Genomic_DNA"/>
</dbReference>
<feature type="region of interest" description="Disordered" evidence="2">
    <location>
        <begin position="278"/>
        <end position="335"/>
    </location>
</feature>
<sequence>MTRIFLMHSAALAMAIIAGVGPAFAQTVMVATPNPDADRLAQTVRALATDPRNLSELVEAGRLSTRLNDLSAALAFFQRAESVSPSDPRIAAGRASVLVRMKRPGEALRLFQSAEARGVAIRDYAADRGFAYDLLGQPGLAQADYKIALQRERDDELVRRYALSLGISGQVSEANSLLDPLLRRSDRAAWRARAFILAMNGDVGGADKIASSMMPGNMAQPLAPFFRRLPTLAPADRAFAVHFGELSPTQARLADAAMAPVLPRYGASQGPVQVAAVRQVPAPAGSNRDRRSARDQRTTRARRPQAPVAVAAVAPMPTPRTPAPTASSAPQPIVQQPAPRPVLAQSRPLVQPIPTSPPVSGSAAPTHSSLSQGAVTTAAAPVQAARPVPTPAPPPTLPAGAAAPARFPVTPGEPAPAVSNVPAASRPAPAGSVPVTASAAAPATSAPTAASVQPVAAAPEQPQSQPIVTPAAPAAPADVRVAAARSEPTPPGPVAVGEEDSVLASIVANLTIPAAELEAVNSTAVPVPAPEPEPVRAAAAPAPEPEPAPVRPAPARKGEAKEPSAAKSDKVVKGDRTPKAEKGGKAAKADKAADAKAKPAAKPDPERVWVQVASGANTNDLAKAWKSLAGKARAEFKGKAGWWTPVRASNRLLTGPFKTEAEGQAFVNTLSKAGVSSFVFTSEAGQKINKITGK</sequence>
<feature type="compositionally biased region" description="Low complexity" evidence="2">
    <location>
        <begin position="470"/>
        <end position="485"/>
    </location>
</feature>
<keyword evidence="6" id="KW-1185">Reference proteome</keyword>